<dbReference type="Proteomes" id="UP001501251">
    <property type="component" value="Unassembled WGS sequence"/>
</dbReference>
<evidence type="ECO:0008006" key="3">
    <source>
        <dbReference type="Google" id="ProtNLM"/>
    </source>
</evidence>
<name>A0ABP8APD6_9ACTN</name>
<proteinExistence type="predicted"/>
<evidence type="ECO:0000313" key="1">
    <source>
        <dbReference type="EMBL" id="GAA4187333.1"/>
    </source>
</evidence>
<gene>
    <name evidence="1" type="ORF">GCM10022252_20660</name>
</gene>
<comment type="caution">
    <text evidence="1">The sequence shown here is derived from an EMBL/GenBank/DDBJ whole genome shotgun (WGS) entry which is preliminary data.</text>
</comment>
<evidence type="ECO:0000313" key="2">
    <source>
        <dbReference type="Proteomes" id="UP001501251"/>
    </source>
</evidence>
<keyword evidence="2" id="KW-1185">Reference proteome</keyword>
<sequence>MTSFHQPGNRVASAAIRGYVYQFDRTIIEILQASRDSVVTVEGCEDIDIDNGILPESIQCKYLASAKYSLAGLRDVILPMLQSFNDGRRWQYRLYAHYADGRQAPTALTLQDLKISLTETKRKSAETIEHYKDFSEEVLRDFVRHFTITSGNSIESQKQEVLAALSEKMFATLEDSKDLHYGNAIAYVMDLAMRPTEDERKIKKGEFIEQVNKRKMLFTRWQEEVLGRTRIAKMMRSRLKTSRSLRPTNRRTLVVNGRDAAQNGRVREIAHLIEILATEHYGPGRLHSAKPWTVVVEGADSDVGALKVSLINEGIVFNDGYESIAFSPEIFDTPPVINVNGSKIRSASHSIRIVGSDTYIKYMHELKSPHVIVSFSHASPACYSSDKVPYEFHLRSTNTEEMIHILRAST</sequence>
<reference evidence="2" key="1">
    <citation type="journal article" date="2019" name="Int. J. Syst. Evol. Microbiol.">
        <title>The Global Catalogue of Microorganisms (GCM) 10K type strain sequencing project: providing services to taxonomists for standard genome sequencing and annotation.</title>
        <authorList>
            <consortium name="The Broad Institute Genomics Platform"/>
            <consortium name="The Broad Institute Genome Sequencing Center for Infectious Disease"/>
            <person name="Wu L."/>
            <person name="Ma J."/>
        </authorList>
    </citation>
    <scope>NUCLEOTIDE SEQUENCE [LARGE SCALE GENOMIC DNA]</scope>
    <source>
        <strain evidence="2">JCM 17388</strain>
    </source>
</reference>
<organism evidence="1 2">
    <name type="scientific">Streptosporangium oxazolinicum</name>
    <dbReference type="NCBI Taxonomy" id="909287"/>
    <lineage>
        <taxon>Bacteria</taxon>
        <taxon>Bacillati</taxon>
        <taxon>Actinomycetota</taxon>
        <taxon>Actinomycetes</taxon>
        <taxon>Streptosporangiales</taxon>
        <taxon>Streptosporangiaceae</taxon>
        <taxon>Streptosporangium</taxon>
    </lineage>
</organism>
<protein>
    <recommendedName>
        <fullName evidence="3">DUF4297 domain-containing protein</fullName>
    </recommendedName>
</protein>
<dbReference type="RefSeq" id="WP_344917509.1">
    <property type="nucleotide sequence ID" value="NZ_BAABAQ010000003.1"/>
</dbReference>
<dbReference type="EMBL" id="BAABAQ010000003">
    <property type="protein sequence ID" value="GAA4187333.1"/>
    <property type="molecule type" value="Genomic_DNA"/>
</dbReference>
<accession>A0ABP8APD6</accession>